<feature type="transmembrane region" description="Helical" evidence="7">
    <location>
        <begin position="206"/>
        <end position="228"/>
    </location>
</feature>
<dbReference type="EMBL" id="BJVI01000003">
    <property type="protein sequence ID" value="GEL16730.1"/>
    <property type="molecule type" value="Genomic_DNA"/>
</dbReference>
<dbReference type="GO" id="GO:0005886">
    <property type="term" value="C:plasma membrane"/>
    <property type="evidence" value="ECO:0007669"/>
    <property type="project" value="UniProtKB-SubCell"/>
</dbReference>
<sequence length="655" mass="69373">MQVGETTTPIPQQSVPDSVSRHRRIPWLRGWRAPVHRDGLALVLSSALTSGVGLLYWVVVARLFPPEVVGVNQVALSTMMLLGGVSHLNLTYALLRFVPVAGRASRRLVVAGYLVTALIASLVGGVFALGARIWAPQLLEAVGQLNLLVFFMLATPVWAIFTVQDYVLTGIRKATIVPLENLSFSLLKIVLLALAAWFTVQGGIAVSWVAATAVVVLGVNLWLLLWALPAHGRENAGKAVPITLGSIATYLRADYAGAVFWQAAITGLPVLVLARLGPGAAATYGIVWQIGMALYLVASGMGQSMVAHTATDPGGLEAAHKALVTKALTLIVPVVAVLVLAGPVALSIFGPHYVEFGTGALVLIALSAVPNVITAATVSSARVRQRMGVLFAVPATIATIVIVLSWALTPYLGITGVALAWLIGQTIVAGVILVVTAPWLPPLLATRIDALRSAALLRRVGPDAVLTAGVDDPDRWVLRERLAGGSESVVVSVQPQDGPGALLKACDTVRSAAGLRRQTEVLAALHSDERIAHWAVLIPRILGAGDVGGSYCVMESRMPGEPGMAALHDPARRRLFTASAISTISELHRCTSTTLVTGDDQLRRWVHDPMDIVLDALPRNLRSSACRIADELDRRLRGRPRPSDGRTGTTARSTC</sequence>
<dbReference type="PANTHER" id="PTHR30250">
    <property type="entry name" value="PST FAMILY PREDICTED COLANIC ACID TRANSPORTER"/>
    <property type="match status" value="1"/>
</dbReference>
<feature type="transmembrane region" description="Helical" evidence="7">
    <location>
        <begin position="286"/>
        <end position="306"/>
    </location>
</feature>
<comment type="caution">
    <text evidence="8">The sequence shown here is derived from an EMBL/GenBank/DDBJ whole genome shotgun (WGS) entry which is preliminary data.</text>
</comment>
<evidence type="ECO:0000256" key="1">
    <source>
        <dbReference type="ARBA" id="ARBA00004651"/>
    </source>
</evidence>
<feature type="transmembrane region" description="Helical" evidence="7">
    <location>
        <begin position="327"/>
        <end position="350"/>
    </location>
</feature>
<feature type="compositionally biased region" description="Polar residues" evidence="6">
    <location>
        <begin position="646"/>
        <end position="655"/>
    </location>
</feature>
<organism evidence="8 9">
    <name type="scientific">Pseudonocardia asaccharolytica DSM 44247 = NBRC 16224</name>
    <dbReference type="NCBI Taxonomy" id="1123024"/>
    <lineage>
        <taxon>Bacteria</taxon>
        <taxon>Bacillati</taxon>
        <taxon>Actinomycetota</taxon>
        <taxon>Actinomycetes</taxon>
        <taxon>Pseudonocardiales</taxon>
        <taxon>Pseudonocardiaceae</taxon>
        <taxon>Pseudonocardia</taxon>
    </lineage>
</organism>
<evidence type="ECO:0000256" key="3">
    <source>
        <dbReference type="ARBA" id="ARBA00022692"/>
    </source>
</evidence>
<accession>A0A511CVX6</accession>
<feature type="transmembrane region" description="Helical" evidence="7">
    <location>
        <begin position="388"/>
        <end position="408"/>
    </location>
</feature>
<dbReference type="AlphaFoldDB" id="A0A511CVX6"/>
<dbReference type="PANTHER" id="PTHR30250:SF31">
    <property type="entry name" value="INNER MEMBRANE PROTEIN YGHQ"/>
    <property type="match status" value="1"/>
</dbReference>
<feature type="transmembrane region" description="Helical" evidence="7">
    <location>
        <begin position="39"/>
        <end position="59"/>
    </location>
</feature>
<feature type="transmembrane region" description="Helical" evidence="7">
    <location>
        <begin position="79"/>
        <end position="98"/>
    </location>
</feature>
<keyword evidence="5 7" id="KW-0472">Membrane</keyword>
<name>A0A511CVX6_9PSEU</name>
<evidence type="ECO:0000256" key="4">
    <source>
        <dbReference type="ARBA" id="ARBA00022989"/>
    </source>
</evidence>
<protein>
    <recommendedName>
        <fullName evidence="10">Polysaccharide biosynthesis protein C-terminal domain-containing protein</fullName>
    </recommendedName>
</protein>
<feature type="transmembrane region" description="Helical" evidence="7">
    <location>
        <begin position="182"/>
        <end position="200"/>
    </location>
</feature>
<feature type="transmembrane region" description="Helical" evidence="7">
    <location>
        <begin position="414"/>
        <end position="440"/>
    </location>
</feature>
<comment type="subcellular location">
    <subcellularLocation>
        <location evidence="1">Cell membrane</location>
        <topology evidence="1">Multi-pass membrane protein</topology>
    </subcellularLocation>
</comment>
<evidence type="ECO:0000256" key="5">
    <source>
        <dbReference type="ARBA" id="ARBA00023136"/>
    </source>
</evidence>
<keyword evidence="3 7" id="KW-0812">Transmembrane</keyword>
<evidence type="ECO:0008006" key="10">
    <source>
        <dbReference type="Google" id="ProtNLM"/>
    </source>
</evidence>
<gene>
    <name evidence="8" type="ORF">PA7_05670</name>
</gene>
<dbReference type="Proteomes" id="UP000321328">
    <property type="component" value="Unassembled WGS sequence"/>
</dbReference>
<dbReference type="STRING" id="1123024.GCA_000423625_02044"/>
<evidence type="ECO:0000313" key="8">
    <source>
        <dbReference type="EMBL" id="GEL16730.1"/>
    </source>
</evidence>
<evidence type="ECO:0000256" key="6">
    <source>
        <dbReference type="SAM" id="MobiDB-lite"/>
    </source>
</evidence>
<feature type="transmembrane region" description="Helical" evidence="7">
    <location>
        <begin position="141"/>
        <end position="161"/>
    </location>
</feature>
<feature type="region of interest" description="Disordered" evidence="6">
    <location>
        <begin position="634"/>
        <end position="655"/>
    </location>
</feature>
<keyword evidence="9" id="KW-1185">Reference proteome</keyword>
<keyword evidence="2" id="KW-1003">Cell membrane</keyword>
<dbReference type="SUPFAM" id="SSF56112">
    <property type="entry name" value="Protein kinase-like (PK-like)"/>
    <property type="match status" value="1"/>
</dbReference>
<dbReference type="InterPro" id="IPR050833">
    <property type="entry name" value="Poly_Biosynth_Transport"/>
</dbReference>
<keyword evidence="4 7" id="KW-1133">Transmembrane helix</keyword>
<evidence type="ECO:0000256" key="7">
    <source>
        <dbReference type="SAM" id="Phobius"/>
    </source>
</evidence>
<evidence type="ECO:0000313" key="9">
    <source>
        <dbReference type="Proteomes" id="UP000321328"/>
    </source>
</evidence>
<feature type="transmembrane region" description="Helical" evidence="7">
    <location>
        <begin position="110"/>
        <end position="135"/>
    </location>
</feature>
<reference evidence="8 9" key="1">
    <citation type="submission" date="2019-07" db="EMBL/GenBank/DDBJ databases">
        <title>Whole genome shotgun sequence of Pseudonocardia asaccharolytica NBRC 16224.</title>
        <authorList>
            <person name="Hosoyama A."/>
            <person name="Uohara A."/>
            <person name="Ohji S."/>
            <person name="Ichikawa N."/>
        </authorList>
    </citation>
    <scope>NUCLEOTIDE SEQUENCE [LARGE SCALE GENOMIC DNA]</scope>
    <source>
        <strain evidence="8 9">NBRC 16224</strain>
    </source>
</reference>
<feature type="transmembrane region" description="Helical" evidence="7">
    <location>
        <begin position="356"/>
        <end position="376"/>
    </location>
</feature>
<proteinExistence type="predicted"/>
<dbReference type="InterPro" id="IPR011009">
    <property type="entry name" value="Kinase-like_dom_sf"/>
</dbReference>
<evidence type="ECO:0000256" key="2">
    <source>
        <dbReference type="ARBA" id="ARBA00022475"/>
    </source>
</evidence>